<dbReference type="RefSeq" id="WP_273912525.1">
    <property type="nucleotide sequence ID" value="NZ_JAMDGX010000062.1"/>
</dbReference>
<evidence type="ECO:0000256" key="1">
    <source>
        <dbReference type="SAM" id="Phobius"/>
    </source>
</evidence>
<evidence type="ECO:0000313" key="2">
    <source>
        <dbReference type="EMBL" id="MDD0991545.1"/>
    </source>
</evidence>
<feature type="transmembrane region" description="Helical" evidence="1">
    <location>
        <begin position="34"/>
        <end position="55"/>
    </location>
</feature>
<accession>A0ABT5NTN8</accession>
<gene>
    <name evidence="2" type="ORF">M5G11_13445</name>
</gene>
<name>A0ABT5NTN8_9PSED</name>
<keyword evidence="3" id="KW-1185">Reference proteome</keyword>
<protein>
    <submittedName>
        <fullName evidence="2">Uncharacterized protein</fullName>
    </submittedName>
</protein>
<keyword evidence="1" id="KW-0472">Membrane</keyword>
<dbReference type="Proteomes" id="UP001148203">
    <property type="component" value="Unassembled WGS sequence"/>
</dbReference>
<feature type="transmembrane region" description="Helical" evidence="1">
    <location>
        <begin position="86"/>
        <end position="105"/>
    </location>
</feature>
<organism evidence="2 3">
    <name type="scientific">Pseudomonas fontis</name>
    <dbReference type="NCBI Taxonomy" id="2942633"/>
    <lineage>
        <taxon>Bacteria</taxon>
        <taxon>Pseudomonadati</taxon>
        <taxon>Pseudomonadota</taxon>
        <taxon>Gammaproteobacteria</taxon>
        <taxon>Pseudomonadales</taxon>
        <taxon>Pseudomonadaceae</taxon>
        <taxon>Pseudomonas</taxon>
    </lineage>
</organism>
<keyword evidence="1" id="KW-1133">Transmembrane helix</keyword>
<dbReference type="InterPro" id="IPR049802">
    <property type="entry name" value="RhsC-like_FIX"/>
</dbReference>
<keyword evidence="1" id="KW-0812">Transmembrane</keyword>
<dbReference type="EMBL" id="JAMDGY010000030">
    <property type="protein sequence ID" value="MDD0991545.1"/>
    <property type="molecule type" value="Genomic_DNA"/>
</dbReference>
<proteinExistence type="predicted"/>
<comment type="caution">
    <text evidence="2">The sequence shown here is derived from an EMBL/GenBank/DDBJ whole genome shotgun (WGS) entry which is preliminary data.</text>
</comment>
<evidence type="ECO:0000313" key="3">
    <source>
        <dbReference type="Proteomes" id="UP001148203"/>
    </source>
</evidence>
<dbReference type="CDD" id="cd20733">
    <property type="entry name" value="PoNe_PAAR-like"/>
    <property type="match status" value="1"/>
</dbReference>
<dbReference type="CDD" id="cd20746">
    <property type="entry name" value="FIX_Ntox15_NUC_DUF4112_RhsA-like"/>
    <property type="match status" value="1"/>
</dbReference>
<sequence length="472" mass="51272">MSLPWLDKMLDTLKGGGRWLRDLIYGEFVEERPLSVVIADMLVAFVPGVVILLSARDLAAVSLRLGRRYTDASVGRGEQHPEWQEWALLTVCLFTLIAPVIGVAIGSAGLAAGAAVGALAGTQASAILRALGLLLMRESAVALSTLINFLGRFTRADILALLRQVKFGEYAPQLISTLDDFLGNAIAAIQRLSHSISGTPWVSQLERSKEVLNRLRVMEQRFYAVQRHAFTQIPHALQQLDGRLARALEQVLEMPPHYAMAGVRTEKPVVMSMEGGKVSSGIGMPPLFLERPAGGHGPPQPQRLGAEPITGANIHTINPTTLGSKGKGIYGEIVSDNYMRSKGHENLVPHSRPPRNLEDIPIGRGIDGVYKNGKPPPPYIVTETKYRTGGQFSAGSLPTTKGSAGYSAAKQMSDDWIRPRLPDVLDEELAIKVRKDGYERWLIVVDESGSIASTTKLDGYANVIPQEARALK</sequence>
<reference evidence="2 3" key="1">
    <citation type="submission" date="2022-05" db="EMBL/GenBank/DDBJ databases">
        <title>Novel Pseudomonas spp. Isolated from a Rainbow Trout Aquaculture Facility.</title>
        <authorList>
            <person name="Testerman T."/>
            <person name="Graf J."/>
        </authorList>
    </citation>
    <scope>NUCLEOTIDE SEQUENCE [LARGE SCALE GENOMIC DNA]</scope>
    <source>
        <strain evidence="2 3">ID681</strain>
    </source>
</reference>